<dbReference type="EMBL" id="QMQX01000218">
    <property type="protein sequence ID" value="RLE49303.1"/>
    <property type="molecule type" value="Genomic_DNA"/>
</dbReference>
<reference evidence="1 2" key="1">
    <citation type="submission" date="2018-06" db="EMBL/GenBank/DDBJ databases">
        <title>Extensive metabolic versatility and redundancy in microbially diverse, dynamic hydrothermal sediments.</title>
        <authorList>
            <person name="Dombrowski N."/>
            <person name="Teske A."/>
            <person name="Baker B.J."/>
        </authorList>
    </citation>
    <scope>NUCLEOTIDE SEQUENCE [LARGE SCALE GENOMIC DNA]</scope>
    <source>
        <strain evidence="1">B34_G17</strain>
    </source>
</reference>
<organism evidence="1 2">
    <name type="scientific">Thermoproteota archaeon</name>
    <dbReference type="NCBI Taxonomy" id="2056631"/>
    <lineage>
        <taxon>Archaea</taxon>
        <taxon>Thermoproteota</taxon>
    </lineage>
</organism>
<name>A0A497EPM5_9CREN</name>
<dbReference type="Gene3D" id="3.40.50.1000">
    <property type="entry name" value="HAD superfamily/HAD-like"/>
    <property type="match status" value="1"/>
</dbReference>
<dbReference type="AlphaFoldDB" id="A0A497EPM5"/>
<dbReference type="SUPFAM" id="SSF56784">
    <property type="entry name" value="HAD-like"/>
    <property type="match status" value="1"/>
</dbReference>
<evidence type="ECO:0000313" key="2">
    <source>
        <dbReference type="Proteomes" id="UP000272051"/>
    </source>
</evidence>
<comment type="caution">
    <text evidence="1">The sequence shown here is derived from an EMBL/GenBank/DDBJ whole genome shotgun (WGS) entry which is preliminary data.</text>
</comment>
<dbReference type="GO" id="GO:0008967">
    <property type="term" value="F:phosphoglycolate phosphatase activity"/>
    <property type="evidence" value="ECO:0007669"/>
    <property type="project" value="UniProtKB-EC"/>
</dbReference>
<dbReference type="Pfam" id="PF08282">
    <property type="entry name" value="Hydrolase_3"/>
    <property type="match status" value="1"/>
</dbReference>
<dbReference type="GO" id="GO:0000287">
    <property type="term" value="F:magnesium ion binding"/>
    <property type="evidence" value="ECO:0007669"/>
    <property type="project" value="TreeGrafter"/>
</dbReference>
<feature type="non-terminal residue" evidence="1">
    <location>
        <position position="111"/>
    </location>
</feature>
<sequence>MNSKFKAVAVDIDGTIAGSDWKISCEAIKAIRNLEAYGIKVILASGNALCVVKALSRYIGCTGALVAENGGVVEYKGVTKFLGDPSRAKAALEAIKARYGQVSESWSNRYR</sequence>
<protein>
    <submittedName>
        <fullName evidence="1">Phosphoglycolate phosphatase</fullName>
        <ecNumber evidence="1">3.1.3.18</ecNumber>
    </submittedName>
</protein>
<dbReference type="PANTHER" id="PTHR10000">
    <property type="entry name" value="PHOSPHOSERINE PHOSPHATASE"/>
    <property type="match status" value="1"/>
</dbReference>
<dbReference type="GO" id="GO:0005829">
    <property type="term" value="C:cytosol"/>
    <property type="evidence" value="ECO:0007669"/>
    <property type="project" value="TreeGrafter"/>
</dbReference>
<dbReference type="InterPro" id="IPR023214">
    <property type="entry name" value="HAD_sf"/>
</dbReference>
<dbReference type="PANTHER" id="PTHR10000:SF8">
    <property type="entry name" value="HAD SUPERFAMILY HYDROLASE-LIKE, TYPE 3"/>
    <property type="match status" value="1"/>
</dbReference>
<evidence type="ECO:0000313" key="1">
    <source>
        <dbReference type="EMBL" id="RLE49303.1"/>
    </source>
</evidence>
<keyword evidence="1" id="KW-0378">Hydrolase</keyword>
<dbReference type="InterPro" id="IPR036412">
    <property type="entry name" value="HAD-like_sf"/>
</dbReference>
<dbReference type="EC" id="3.1.3.18" evidence="1"/>
<dbReference type="Proteomes" id="UP000272051">
    <property type="component" value="Unassembled WGS sequence"/>
</dbReference>
<accession>A0A497EPM5</accession>
<proteinExistence type="predicted"/>
<gene>
    <name evidence="1" type="ORF">DRJ33_08380</name>
</gene>